<dbReference type="EMBL" id="VXIV02002100">
    <property type="protein sequence ID" value="KAF6027396.1"/>
    <property type="molecule type" value="Genomic_DNA"/>
</dbReference>
<feature type="compositionally biased region" description="Acidic residues" evidence="1">
    <location>
        <begin position="94"/>
        <end position="103"/>
    </location>
</feature>
<gene>
    <name evidence="2" type="ORF">EB796_014296</name>
</gene>
<sequence>MFQILSQSMRSKSRIGDSYDMLDGITSRPLSGVSYKADELEFPDPKDIYNELGGEMIESLPRLPQRAYSSYDRQLRATPAPASFKQRPQSNSYNDDENYDVDDSAGMPSHAFFRKSYSLPLSRSGRSGGQWRHIKQATGQTGSNLLFIEGTVKDHDVSSFPPYGILQPEVRYNKLGQRLLPRRSASNYTNRRNEFNARAKAGFQYWYNEPKSNISQPPNQPFRTISGHQFVTKGVGFYR</sequence>
<evidence type="ECO:0000313" key="3">
    <source>
        <dbReference type="Proteomes" id="UP000593567"/>
    </source>
</evidence>
<organism evidence="2 3">
    <name type="scientific">Bugula neritina</name>
    <name type="common">Brown bryozoan</name>
    <name type="synonym">Sertularia neritina</name>
    <dbReference type="NCBI Taxonomy" id="10212"/>
    <lineage>
        <taxon>Eukaryota</taxon>
        <taxon>Metazoa</taxon>
        <taxon>Spiralia</taxon>
        <taxon>Lophotrochozoa</taxon>
        <taxon>Bryozoa</taxon>
        <taxon>Gymnolaemata</taxon>
        <taxon>Cheilostomatida</taxon>
        <taxon>Flustrina</taxon>
        <taxon>Buguloidea</taxon>
        <taxon>Bugulidae</taxon>
        <taxon>Bugula</taxon>
    </lineage>
</organism>
<keyword evidence="3" id="KW-1185">Reference proteome</keyword>
<evidence type="ECO:0000313" key="2">
    <source>
        <dbReference type="EMBL" id="KAF6027396.1"/>
    </source>
</evidence>
<reference evidence="2" key="1">
    <citation type="submission" date="2020-06" db="EMBL/GenBank/DDBJ databases">
        <title>Draft genome of Bugula neritina, a colonial animal packing powerful symbionts and potential medicines.</title>
        <authorList>
            <person name="Rayko M."/>
        </authorList>
    </citation>
    <scope>NUCLEOTIDE SEQUENCE [LARGE SCALE GENOMIC DNA]</scope>
    <source>
        <strain evidence="2">Kwan_BN1</strain>
    </source>
</reference>
<comment type="caution">
    <text evidence="2">The sequence shown here is derived from an EMBL/GenBank/DDBJ whole genome shotgun (WGS) entry which is preliminary data.</text>
</comment>
<dbReference type="OrthoDB" id="9996134at2759"/>
<feature type="region of interest" description="Disordered" evidence="1">
    <location>
        <begin position="76"/>
        <end position="105"/>
    </location>
</feature>
<evidence type="ECO:0000256" key="1">
    <source>
        <dbReference type="SAM" id="MobiDB-lite"/>
    </source>
</evidence>
<dbReference type="Proteomes" id="UP000593567">
    <property type="component" value="Unassembled WGS sequence"/>
</dbReference>
<dbReference type="AlphaFoldDB" id="A0A7J7JPP7"/>
<accession>A0A7J7JPP7</accession>
<protein>
    <submittedName>
        <fullName evidence="2">Uncharacterized protein</fullName>
    </submittedName>
</protein>
<name>A0A7J7JPP7_BUGNE</name>
<proteinExistence type="predicted"/>